<proteinExistence type="predicted"/>
<dbReference type="RefSeq" id="WP_073325365.1">
    <property type="nucleotide sequence ID" value="NZ_FQWD01000010.1"/>
</dbReference>
<sequence>MKTHVFRGFGRESEMSVGVDLAKVCLWKGIQGQGMQDHFIGTQIIMDNGVSVQVGESAIDVARVVESHRKNTMEALDGNVTARA</sequence>
<gene>
    <name evidence="1" type="ORF">SAMN05216361_0016</name>
</gene>
<reference evidence="2" key="1">
    <citation type="submission" date="2016-11" db="EMBL/GenBank/DDBJ databases">
        <authorList>
            <person name="Varghese N."/>
            <person name="Submissions S."/>
        </authorList>
    </citation>
    <scope>NUCLEOTIDE SEQUENCE [LARGE SCALE GENOMIC DNA]</scope>
    <source>
        <strain evidence="2">CGMCC 1.8995</strain>
    </source>
</reference>
<organism evidence="1 2">
    <name type="scientific">Marisediminitalea aggregata</name>
    <dbReference type="NCBI Taxonomy" id="634436"/>
    <lineage>
        <taxon>Bacteria</taxon>
        <taxon>Pseudomonadati</taxon>
        <taxon>Pseudomonadota</taxon>
        <taxon>Gammaproteobacteria</taxon>
        <taxon>Alteromonadales</taxon>
        <taxon>Alteromonadaceae</taxon>
        <taxon>Marisediminitalea</taxon>
    </lineage>
</organism>
<dbReference type="AlphaFoldDB" id="A0A1M5SL56"/>
<dbReference type="EMBL" id="FQWD01000010">
    <property type="protein sequence ID" value="SHH39241.1"/>
    <property type="molecule type" value="Genomic_DNA"/>
</dbReference>
<dbReference type="STRING" id="634436.SAMN05216361_0016"/>
<accession>A0A1M5SL56</accession>
<dbReference type="Proteomes" id="UP000184520">
    <property type="component" value="Unassembled WGS sequence"/>
</dbReference>
<protein>
    <submittedName>
        <fullName evidence="1">Uncharacterized protein</fullName>
    </submittedName>
</protein>
<evidence type="ECO:0000313" key="2">
    <source>
        <dbReference type="Proteomes" id="UP000184520"/>
    </source>
</evidence>
<evidence type="ECO:0000313" key="1">
    <source>
        <dbReference type="EMBL" id="SHH39241.1"/>
    </source>
</evidence>
<name>A0A1M5SL56_9ALTE</name>
<dbReference type="OrthoDB" id="9918456at2"/>
<keyword evidence="2" id="KW-1185">Reference proteome</keyword>